<protein>
    <recommendedName>
        <fullName evidence="2 10">Ribonuclease Z</fullName>
        <shortName evidence="10">RNase Z</shortName>
        <ecNumber evidence="2 10">3.1.26.11</ecNumber>
    </recommendedName>
    <alternativeName>
        <fullName evidence="10">tRNA 3 endonuclease</fullName>
    </alternativeName>
    <alternativeName>
        <fullName evidence="10">tRNase Z</fullName>
    </alternativeName>
</protein>
<evidence type="ECO:0000256" key="5">
    <source>
        <dbReference type="ARBA" id="ARBA00022723"/>
    </source>
</evidence>
<feature type="binding site" evidence="10">
    <location>
        <position position="63"/>
    </location>
    <ligand>
        <name>Zn(2+)</name>
        <dbReference type="ChEBI" id="CHEBI:29105"/>
        <label>1</label>
        <note>catalytic</note>
    </ligand>
</feature>
<dbReference type="Gene3D" id="3.60.15.10">
    <property type="entry name" value="Ribonuclease Z/Hydroxyacylglutathione hydrolase-like"/>
    <property type="match status" value="1"/>
</dbReference>
<feature type="binding site" evidence="10">
    <location>
        <position position="65"/>
    </location>
    <ligand>
        <name>Zn(2+)</name>
        <dbReference type="ChEBI" id="CHEBI:29105"/>
        <label>1</label>
        <note>catalytic</note>
    </ligand>
</feature>
<dbReference type="FunFam" id="3.60.15.10:FF:000002">
    <property type="entry name" value="Ribonuclease Z"/>
    <property type="match status" value="1"/>
</dbReference>
<organism evidence="11 12">
    <name type="scientific">Planococcus massiliensis</name>
    <dbReference type="NCBI Taxonomy" id="1499687"/>
    <lineage>
        <taxon>Bacteria</taxon>
        <taxon>Bacillati</taxon>
        <taxon>Bacillota</taxon>
        <taxon>Bacilli</taxon>
        <taxon>Bacillales</taxon>
        <taxon>Caryophanaceae</taxon>
        <taxon>Planococcus</taxon>
    </lineage>
</organism>
<dbReference type="RefSeq" id="WP_052651711.1">
    <property type="nucleotide sequence ID" value="NZ_CCXS01000001.1"/>
</dbReference>
<evidence type="ECO:0000256" key="6">
    <source>
        <dbReference type="ARBA" id="ARBA00022759"/>
    </source>
</evidence>
<dbReference type="OrthoDB" id="9800940at2"/>
<feature type="binding site" evidence="10">
    <location>
        <position position="269"/>
    </location>
    <ligand>
        <name>Zn(2+)</name>
        <dbReference type="ChEBI" id="CHEBI:29105"/>
        <label>2</label>
        <note>catalytic</note>
    </ligand>
</feature>
<dbReference type="EMBL" id="CCXS01000001">
    <property type="protein sequence ID" value="CEG22904.1"/>
    <property type="molecule type" value="Genomic_DNA"/>
</dbReference>
<feature type="binding site" evidence="10">
    <location>
        <position position="67"/>
    </location>
    <ligand>
        <name>Zn(2+)</name>
        <dbReference type="ChEBI" id="CHEBI:29105"/>
        <label>2</label>
        <note>catalytic</note>
    </ligand>
</feature>
<evidence type="ECO:0000256" key="4">
    <source>
        <dbReference type="ARBA" id="ARBA00022722"/>
    </source>
</evidence>
<dbReference type="AlphaFoldDB" id="A0A098EKL8"/>
<name>A0A098EKL8_9BACL</name>
<accession>A0A098EKL8</accession>
<dbReference type="Pfam" id="PF23023">
    <property type="entry name" value="Anti-Pycsar_Apyc1"/>
    <property type="match status" value="1"/>
</dbReference>
<reference evidence="11 12" key="1">
    <citation type="submission" date="2014-09" db="EMBL/GenBank/DDBJ databases">
        <authorList>
            <person name="Urmite Genomes Urmite Genomes"/>
        </authorList>
    </citation>
    <scope>NUCLEOTIDE SEQUENCE [LARGE SCALE GENOMIC DNA]</scope>
    <source>
        <strain evidence="11 12">ES2</strain>
    </source>
</reference>
<dbReference type="GO" id="GO:0008270">
    <property type="term" value="F:zinc ion binding"/>
    <property type="evidence" value="ECO:0007669"/>
    <property type="project" value="UniProtKB-UniRule"/>
</dbReference>
<keyword evidence="6 10" id="KW-0255">Endonuclease</keyword>
<dbReference type="Proteomes" id="UP000043699">
    <property type="component" value="Unassembled WGS sequence"/>
</dbReference>
<dbReference type="SUPFAM" id="SSF56281">
    <property type="entry name" value="Metallo-hydrolase/oxidoreductase"/>
    <property type="match status" value="1"/>
</dbReference>
<evidence type="ECO:0000256" key="2">
    <source>
        <dbReference type="ARBA" id="ARBA00012477"/>
    </source>
</evidence>
<sequence length="319" mass="35961">MQLLFLGTGAGMPSKQRNTSSLALKLLEERGTIWLFDVGEATQHQILHTTLKPRKIEKIFITHLHGDHIFGLPGLLGSRSFQGSDQPLEIYGPEGIQEFVESVLKISRTHLTYRLVFIEKLEGRIFEDDKMVVETALLDHVIPSYGYRITQKPRPPKLNIEKATLLGVPKGPLLAKLKRGEDVVLEDGKIVKSSEVTEAEEPGFVVSILGDTRFCQAAIDLSRGADVVVHEATFDAKTQKLAKDYGHSTISDAAETARRAEAKLLIANHISARFLPEDEKTLKNQVKDLFPDLEIARDFMEFDWNLHTRKFKKKMESHR</sequence>
<feature type="binding site" evidence="10">
    <location>
        <position position="140"/>
    </location>
    <ligand>
        <name>Zn(2+)</name>
        <dbReference type="ChEBI" id="CHEBI:29105"/>
        <label>1</label>
        <note>catalytic</note>
    </ligand>
</feature>
<feature type="active site" description="Proton acceptor" evidence="10">
    <location>
        <position position="67"/>
    </location>
</feature>
<proteinExistence type="inferred from homology"/>
<dbReference type="STRING" id="1499687.BN1080_01841"/>
<keyword evidence="8 10" id="KW-0862">Zinc</keyword>
<feature type="binding site" evidence="10">
    <location>
        <position position="211"/>
    </location>
    <ligand>
        <name>Zn(2+)</name>
        <dbReference type="ChEBI" id="CHEBI:29105"/>
        <label>1</label>
        <note>catalytic</note>
    </ligand>
</feature>
<dbReference type="InterPro" id="IPR036866">
    <property type="entry name" value="RibonucZ/Hydroxyglut_hydro"/>
</dbReference>
<dbReference type="PANTHER" id="PTHR46018:SF2">
    <property type="entry name" value="ZINC PHOSPHODIESTERASE ELAC PROTEIN 1"/>
    <property type="match status" value="1"/>
</dbReference>
<dbReference type="NCBIfam" id="TIGR02651">
    <property type="entry name" value="RNase_Z"/>
    <property type="match status" value="1"/>
</dbReference>
<keyword evidence="3 10" id="KW-0819">tRNA processing</keyword>
<comment type="similarity">
    <text evidence="10">Belongs to the RNase Z family.</text>
</comment>
<dbReference type="HAMAP" id="MF_01818">
    <property type="entry name" value="RNase_Z_BN"/>
    <property type="match status" value="1"/>
</dbReference>
<comment type="subunit">
    <text evidence="1 10">Homodimer.</text>
</comment>
<evidence type="ECO:0000256" key="3">
    <source>
        <dbReference type="ARBA" id="ARBA00022694"/>
    </source>
</evidence>
<dbReference type="NCBIfam" id="NF000801">
    <property type="entry name" value="PRK00055.1-3"/>
    <property type="match status" value="1"/>
</dbReference>
<comment type="function">
    <text evidence="9 10">Zinc phosphodiesterase, which displays some tRNA 3'-processing endonuclease activity. Probably involved in tRNA maturation, by removing a 3'-trailer from precursor tRNA.</text>
</comment>
<dbReference type="CDD" id="cd07717">
    <property type="entry name" value="RNaseZ_ZiPD-like_MBL-fold"/>
    <property type="match status" value="1"/>
</dbReference>
<evidence type="ECO:0000256" key="1">
    <source>
        <dbReference type="ARBA" id="ARBA00011738"/>
    </source>
</evidence>
<evidence type="ECO:0000256" key="9">
    <source>
        <dbReference type="ARBA" id="ARBA00057812"/>
    </source>
</evidence>
<evidence type="ECO:0000256" key="10">
    <source>
        <dbReference type="HAMAP-Rule" id="MF_01818"/>
    </source>
</evidence>
<evidence type="ECO:0000313" key="12">
    <source>
        <dbReference type="Proteomes" id="UP000043699"/>
    </source>
</evidence>
<dbReference type="EC" id="3.1.26.11" evidence="2 10"/>
<dbReference type="InterPro" id="IPR013471">
    <property type="entry name" value="RNase_Z/BN"/>
</dbReference>
<keyword evidence="7 10" id="KW-0378">Hydrolase</keyword>
<comment type="catalytic activity">
    <reaction evidence="10">
        <text>Endonucleolytic cleavage of RNA, removing extra 3' nucleotides from tRNA precursor, generating 3' termini of tRNAs. A 3'-hydroxy group is left at the tRNA terminus and a 5'-phosphoryl group is left at the trailer molecule.</text>
        <dbReference type="EC" id="3.1.26.11"/>
    </reaction>
</comment>
<evidence type="ECO:0000256" key="7">
    <source>
        <dbReference type="ARBA" id="ARBA00022801"/>
    </source>
</evidence>
<comment type="cofactor">
    <cofactor evidence="10">
        <name>Zn(2+)</name>
        <dbReference type="ChEBI" id="CHEBI:29105"/>
    </cofactor>
    <text evidence="10">Binds 2 Zn(2+) ions.</text>
</comment>
<feature type="binding site" evidence="10">
    <location>
        <position position="68"/>
    </location>
    <ligand>
        <name>Zn(2+)</name>
        <dbReference type="ChEBI" id="CHEBI:29105"/>
        <label>2</label>
        <note>catalytic</note>
    </ligand>
</feature>
<dbReference type="GO" id="GO:0042802">
    <property type="term" value="F:identical protein binding"/>
    <property type="evidence" value="ECO:0007669"/>
    <property type="project" value="UniProtKB-ARBA"/>
</dbReference>
<gene>
    <name evidence="10 11" type="primary">rnz</name>
    <name evidence="11" type="ORF">BN1080_01841</name>
</gene>
<dbReference type="PANTHER" id="PTHR46018">
    <property type="entry name" value="ZINC PHOSPHODIESTERASE ELAC PROTEIN 1"/>
    <property type="match status" value="1"/>
</dbReference>
<keyword evidence="4 10" id="KW-0540">Nuclease</keyword>
<dbReference type="GO" id="GO:0042781">
    <property type="term" value="F:3'-tRNA processing endoribonuclease activity"/>
    <property type="evidence" value="ECO:0007669"/>
    <property type="project" value="UniProtKB-UniRule"/>
</dbReference>
<evidence type="ECO:0000256" key="8">
    <source>
        <dbReference type="ARBA" id="ARBA00022833"/>
    </source>
</evidence>
<keyword evidence="5 10" id="KW-0479">Metal-binding</keyword>
<evidence type="ECO:0000313" key="11">
    <source>
        <dbReference type="EMBL" id="CEG22904.1"/>
    </source>
</evidence>
<keyword evidence="12" id="KW-1185">Reference proteome</keyword>
<feature type="binding site" evidence="10">
    <location>
        <position position="211"/>
    </location>
    <ligand>
        <name>Zn(2+)</name>
        <dbReference type="ChEBI" id="CHEBI:29105"/>
        <label>2</label>
        <note>catalytic</note>
    </ligand>
</feature>